<dbReference type="STRING" id="1891675.B1H58_03160"/>
<feature type="transmembrane region" description="Helical" evidence="7">
    <location>
        <begin position="318"/>
        <end position="339"/>
    </location>
</feature>
<gene>
    <name evidence="10" type="ORF">B1H58_03160</name>
</gene>
<dbReference type="Pfam" id="PF00015">
    <property type="entry name" value="MCPsignal"/>
    <property type="match status" value="1"/>
</dbReference>
<comment type="subcellular location">
    <subcellularLocation>
        <location evidence="1">Membrane</location>
    </subcellularLocation>
</comment>
<evidence type="ECO:0000256" key="7">
    <source>
        <dbReference type="SAM" id="Phobius"/>
    </source>
</evidence>
<keyword evidence="7" id="KW-1133">Transmembrane helix</keyword>
<evidence type="ECO:0000256" key="4">
    <source>
        <dbReference type="ARBA" id="ARBA00023224"/>
    </source>
</evidence>
<evidence type="ECO:0000259" key="9">
    <source>
        <dbReference type="PROSITE" id="PS50885"/>
    </source>
</evidence>
<dbReference type="CDD" id="cd06225">
    <property type="entry name" value="HAMP"/>
    <property type="match status" value="1"/>
</dbReference>
<evidence type="ECO:0000313" key="10">
    <source>
        <dbReference type="EMBL" id="ARJ41095.1"/>
    </source>
</evidence>
<dbReference type="SUPFAM" id="SSF58104">
    <property type="entry name" value="Methyl-accepting chemotaxis protein (MCP) signaling domain"/>
    <property type="match status" value="1"/>
</dbReference>
<keyword evidence="11" id="KW-1185">Reference proteome</keyword>
<reference evidence="10 11" key="1">
    <citation type="submission" date="2017-02" db="EMBL/GenBank/DDBJ databases">
        <title>Complete genome sequence of the drought resistance-promoting endophyte Pantoea alhagi LTYR-11Z.</title>
        <authorList>
            <person name="Zhang L."/>
        </authorList>
    </citation>
    <scope>NUCLEOTIDE SEQUENCE [LARGE SCALE GENOMIC DNA]</scope>
    <source>
        <strain evidence="10 11">LTYR-11Z</strain>
    </source>
</reference>
<evidence type="ECO:0000256" key="2">
    <source>
        <dbReference type="ARBA" id="ARBA00022481"/>
    </source>
</evidence>
<dbReference type="KEGG" id="palh:B1H58_03160"/>
<dbReference type="GO" id="GO:0006935">
    <property type="term" value="P:chemotaxis"/>
    <property type="evidence" value="ECO:0007669"/>
    <property type="project" value="UniProtKB-KW"/>
</dbReference>
<dbReference type="SMART" id="SM00304">
    <property type="entry name" value="HAMP"/>
    <property type="match status" value="1"/>
</dbReference>
<comment type="similarity">
    <text evidence="5">Belongs to the methyl-accepting chemotaxis (MCP) protein family.</text>
</comment>
<dbReference type="InterPro" id="IPR004090">
    <property type="entry name" value="Chemotax_Me-accpt_rcpt"/>
</dbReference>
<dbReference type="CDD" id="cd11386">
    <property type="entry name" value="MCP_signal"/>
    <property type="match status" value="1"/>
</dbReference>
<keyword evidence="7" id="KW-0472">Membrane</keyword>
<dbReference type="InterPro" id="IPR004089">
    <property type="entry name" value="MCPsignal_dom"/>
</dbReference>
<dbReference type="SMART" id="SM00283">
    <property type="entry name" value="MA"/>
    <property type="match status" value="1"/>
</dbReference>
<dbReference type="InterPro" id="IPR051310">
    <property type="entry name" value="MCP_chemotaxis"/>
</dbReference>
<dbReference type="PROSITE" id="PS50111">
    <property type="entry name" value="CHEMOTAXIS_TRANSDUC_2"/>
    <property type="match status" value="1"/>
</dbReference>
<dbReference type="RefSeq" id="WP_085067938.1">
    <property type="nucleotide sequence ID" value="NZ_CP019706.1"/>
</dbReference>
<evidence type="ECO:0000256" key="1">
    <source>
        <dbReference type="ARBA" id="ARBA00004370"/>
    </source>
</evidence>
<dbReference type="GO" id="GO:0007165">
    <property type="term" value="P:signal transduction"/>
    <property type="evidence" value="ECO:0007669"/>
    <property type="project" value="UniProtKB-KW"/>
</dbReference>
<keyword evidence="2" id="KW-0488">Methylation</keyword>
<evidence type="ECO:0000259" key="8">
    <source>
        <dbReference type="PROSITE" id="PS50111"/>
    </source>
</evidence>
<keyword evidence="7" id="KW-0812">Transmembrane</keyword>
<dbReference type="GO" id="GO:0005886">
    <property type="term" value="C:plasma membrane"/>
    <property type="evidence" value="ECO:0007669"/>
    <property type="project" value="TreeGrafter"/>
</dbReference>
<feature type="domain" description="Methyl-accepting transducer" evidence="8">
    <location>
        <begin position="397"/>
        <end position="626"/>
    </location>
</feature>
<keyword evidence="4 6" id="KW-0807">Transducer</keyword>
<proteinExistence type="inferred from homology"/>
<dbReference type="Gene3D" id="1.10.287.950">
    <property type="entry name" value="Methyl-accepting chemotaxis protein"/>
    <property type="match status" value="1"/>
</dbReference>
<evidence type="ECO:0000256" key="6">
    <source>
        <dbReference type="PROSITE-ProRule" id="PRU00284"/>
    </source>
</evidence>
<sequence>MGNLLKNINLSAKLAILGLFALVLFVLPTALLLKQGNERIDVKQQEIRGILTEKELLTLLGIYQRHWDESYLIIAKSKGTSPAYAATISEAEKLQTSQLKTLTTMQAKFAMKKMQTTIDIWAELQRKLSDPAFTLTENNIMHEKLISSLLDVMVDVLDFSQLSLDADLDSYQLMLSTFNRIPEMIAGLAQVRGSGAEFLATNNVKKEADYVRVIYQIEQAKRSLDIFHKYFVKAFSLNNEIKIKLSQPVEQLWKASAEALQVADNIFTHRQTIKLSESDYTLRFNTVLNKYEHLGHTAADTLTQLLTHQSDNKRLSQVWLLGSLIVLALMMVVFTIFIVKTVTRPLNEATMIAQKVASGDLTHNIQVDGNNETASLLRSLSEMNHRLSSLVFSIQESSDVIASSSEEIASGNQNLSERTESQAASLAETAASMEQLTSIIGQNADNTRHAAEMAQEATEAALSGGEAMESVKASMEQINNSAGQIQEIIGVIDGISFQTNILALNAAVEAARAGEHGKGFAVVAAEVRALAQRSATAAREIKQLIEQSVVHSMQGINMVQDARKKVNQSVTSIEQTARLVKDISSSSEEQSAGISQISIAVNQMDSSTQQNAALVEQSAAASGSLAERARTLREVISVFRTSKAQ</sequence>
<feature type="transmembrane region" description="Helical" evidence="7">
    <location>
        <begin position="12"/>
        <end position="33"/>
    </location>
</feature>
<evidence type="ECO:0000256" key="3">
    <source>
        <dbReference type="ARBA" id="ARBA00022500"/>
    </source>
</evidence>
<evidence type="ECO:0008006" key="12">
    <source>
        <dbReference type="Google" id="ProtNLM"/>
    </source>
</evidence>
<name>A0A1W6B1Y3_9GAMM</name>
<dbReference type="EMBL" id="CP019706">
    <property type="protein sequence ID" value="ARJ41095.1"/>
    <property type="molecule type" value="Genomic_DNA"/>
</dbReference>
<protein>
    <recommendedName>
        <fullName evidence="12">Methyl-accepting chemotaxis protein</fullName>
    </recommendedName>
</protein>
<accession>A0A1W6B1Y3</accession>
<dbReference type="AlphaFoldDB" id="A0A1W6B1Y3"/>
<dbReference type="PANTHER" id="PTHR43531:SF14">
    <property type="entry name" value="METHYL-ACCEPTING CHEMOTAXIS PROTEIN I-RELATED"/>
    <property type="match status" value="1"/>
</dbReference>
<dbReference type="Proteomes" id="UP000192900">
    <property type="component" value="Chromosome"/>
</dbReference>
<keyword evidence="3" id="KW-0145">Chemotaxis</keyword>
<organism evidence="10 11">
    <name type="scientific">Pantoea alhagi</name>
    <dbReference type="NCBI Taxonomy" id="1891675"/>
    <lineage>
        <taxon>Bacteria</taxon>
        <taxon>Pseudomonadati</taxon>
        <taxon>Pseudomonadota</taxon>
        <taxon>Gammaproteobacteria</taxon>
        <taxon>Enterobacterales</taxon>
        <taxon>Erwiniaceae</taxon>
        <taxon>Pantoea</taxon>
    </lineage>
</organism>
<evidence type="ECO:0000313" key="11">
    <source>
        <dbReference type="Proteomes" id="UP000192900"/>
    </source>
</evidence>
<dbReference type="PRINTS" id="PR00260">
    <property type="entry name" value="CHEMTRNSDUCR"/>
</dbReference>
<dbReference type="InterPro" id="IPR003660">
    <property type="entry name" value="HAMP_dom"/>
</dbReference>
<dbReference type="OrthoDB" id="2489132at2"/>
<dbReference type="PANTHER" id="PTHR43531">
    <property type="entry name" value="PROTEIN ICFG"/>
    <property type="match status" value="1"/>
</dbReference>
<dbReference type="GO" id="GO:0004888">
    <property type="term" value="F:transmembrane signaling receptor activity"/>
    <property type="evidence" value="ECO:0007669"/>
    <property type="project" value="InterPro"/>
</dbReference>
<evidence type="ECO:0000256" key="5">
    <source>
        <dbReference type="ARBA" id="ARBA00029447"/>
    </source>
</evidence>
<dbReference type="Pfam" id="PF00672">
    <property type="entry name" value="HAMP"/>
    <property type="match status" value="1"/>
</dbReference>
<feature type="domain" description="HAMP" evidence="9">
    <location>
        <begin position="340"/>
        <end position="392"/>
    </location>
</feature>
<dbReference type="FunFam" id="1.10.287.950:FF:000001">
    <property type="entry name" value="Methyl-accepting chemotaxis sensory transducer"/>
    <property type="match status" value="1"/>
</dbReference>
<dbReference type="PROSITE" id="PS50885">
    <property type="entry name" value="HAMP"/>
    <property type="match status" value="1"/>
</dbReference>